<accession>A0A1C7NMR3</accession>
<reference evidence="1 2" key="1">
    <citation type="submission" date="2016-03" db="EMBL/GenBank/DDBJ databases">
        <title>Choanephora cucurbitarum.</title>
        <authorList>
            <person name="Min B."/>
            <person name="Park H."/>
            <person name="Park J.-H."/>
            <person name="Shin H.-D."/>
            <person name="Choi I.-G."/>
        </authorList>
    </citation>
    <scope>NUCLEOTIDE SEQUENCE [LARGE SCALE GENOMIC DNA]</scope>
    <source>
        <strain evidence="1 2">KUS-F28377</strain>
    </source>
</reference>
<dbReference type="AlphaFoldDB" id="A0A1C7NMR3"/>
<name>A0A1C7NMR3_9FUNG</name>
<evidence type="ECO:0000313" key="1">
    <source>
        <dbReference type="EMBL" id="OBZ90250.1"/>
    </source>
</evidence>
<keyword evidence="2" id="KW-1185">Reference proteome</keyword>
<dbReference type="Proteomes" id="UP000093000">
    <property type="component" value="Unassembled WGS sequence"/>
</dbReference>
<proteinExistence type="predicted"/>
<comment type="caution">
    <text evidence="1">The sequence shown here is derived from an EMBL/GenBank/DDBJ whole genome shotgun (WGS) entry which is preliminary data.</text>
</comment>
<evidence type="ECO:0000313" key="2">
    <source>
        <dbReference type="Proteomes" id="UP000093000"/>
    </source>
</evidence>
<dbReference type="InParanoid" id="A0A1C7NMR3"/>
<dbReference type="InterPro" id="IPR009057">
    <property type="entry name" value="Homeodomain-like_sf"/>
</dbReference>
<gene>
    <name evidence="1" type="ORF">A0J61_01714</name>
</gene>
<dbReference type="CDD" id="cd00167">
    <property type="entry name" value="SANT"/>
    <property type="match status" value="1"/>
</dbReference>
<organism evidence="1 2">
    <name type="scientific">Choanephora cucurbitarum</name>
    <dbReference type="NCBI Taxonomy" id="101091"/>
    <lineage>
        <taxon>Eukaryota</taxon>
        <taxon>Fungi</taxon>
        <taxon>Fungi incertae sedis</taxon>
        <taxon>Mucoromycota</taxon>
        <taxon>Mucoromycotina</taxon>
        <taxon>Mucoromycetes</taxon>
        <taxon>Mucorales</taxon>
        <taxon>Mucorineae</taxon>
        <taxon>Choanephoraceae</taxon>
        <taxon>Choanephoroideae</taxon>
        <taxon>Choanephora</taxon>
    </lineage>
</organism>
<sequence>MLSFFKTILSQPKVAFRAIGSETILGAHSLSLNRSYVSHAPTTTKILLEQKIQLTSPQARPRQNFGRWTLLESDLFHLKIASLGLPFEKIKYEHLCKIAAEMGTRDVIQCKRYFIYHYIVRLI</sequence>
<dbReference type="SUPFAM" id="SSF46689">
    <property type="entry name" value="Homeodomain-like"/>
    <property type="match status" value="1"/>
</dbReference>
<dbReference type="EMBL" id="LUGH01000057">
    <property type="protein sequence ID" value="OBZ90250.1"/>
    <property type="molecule type" value="Genomic_DNA"/>
</dbReference>
<dbReference type="InterPro" id="IPR001005">
    <property type="entry name" value="SANT/Myb"/>
</dbReference>
<protein>
    <submittedName>
        <fullName evidence="1">Uncharacterized protein</fullName>
    </submittedName>
</protein>